<accession>A0A843XHV1</accession>
<sequence>MNLTSDGNQFGSVESTRMATSEVVRIFLTGQTWDRPTSVRPLADILSTASPSTSATALVCASRASKARPRQRRSVSPPSSLGGLCRSGRELGSSVTRRPSAPQKGFIGLVVSAQSSEKRLSGHLDRNLPMLL</sequence>
<dbReference type="AlphaFoldDB" id="A0A843XHV1"/>
<dbReference type="EMBL" id="NMUH01008453">
    <property type="protein sequence ID" value="MQM18813.1"/>
    <property type="molecule type" value="Genomic_DNA"/>
</dbReference>
<feature type="region of interest" description="Disordered" evidence="1">
    <location>
        <begin position="60"/>
        <end position="101"/>
    </location>
</feature>
<organism evidence="2 3">
    <name type="scientific">Colocasia esculenta</name>
    <name type="common">Wild taro</name>
    <name type="synonym">Arum esculentum</name>
    <dbReference type="NCBI Taxonomy" id="4460"/>
    <lineage>
        <taxon>Eukaryota</taxon>
        <taxon>Viridiplantae</taxon>
        <taxon>Streptophyta</taxon>
        <taxon>Embryophyta</taxon>
        <taxon>Tracheophyta</taxon>
        <taxon>Spermatophyta</taxon>
        <taxon>Magnoliopsida</taxon>
        <taxon>Liliopsida</taxon>
        <taxon>Araceae</taxon>
        <taxon>Aroideae</taxon>
        <taxon>Colocasieae</taxon>
        <taxon>Colocasia</taxon>
    </lineage>
</organism>
<protein>
    <submittedName>
        <fullName evidence="2">Uncharacterized protein</fullName>
    </submittedName>
</protein>
<evidence type="ECO:0000256" key="1">
    <source>
        <dbReference type="SAM" id="MobiDB-lite"/>
    </source>
</evidence>
<comment type="caution">
    <text evidence="2">The sequence shown here is derived from an EMBL/GenBank/DDBJ whole genome shotgun (WGS) entry which is preliminary data.</text>
</comment>
<name>A0A843XHV1_COLES</name>
<evidence type="ECO:0000313" key="3">
    <source>
        <dbReference type="Proteomes" id="UP000652761"/>
    </source>
</evidence>
<gene>
    <name evidence="2" type="ORF">Taro_051810</name>
</gene>
<proteinExistence type="predicted"/>
<keyword evidence="3" id="KW-1185">Reference proteome</keyword>
<evidence type="ECO:0000313" key="2">
    <source>
        <dbReference type="EMBL" id="MQM18813.1"/>
    </source>
</evidence>
<reference evidence="2" key="1">
    <citation type="submission" date="2017-07" db="EMBL/GenBank/DDBJ databases">
        <title>Taro Niue Genome Assembly and Annotation.</title>
        <authorList>
            <person name="Atibalentja N."/>
            <person name="Keating K."/>
            <person name="Fields C.J."/>
        </authorList>
    </citation>
    <scope>NUCLEOTIDE SEQUENCE</scope>
    <source>
        <strain evidence="2">Niue_2</strain>
        <tissue evidence="2">Leaf</tissue>
    </source>
</reference>
<dbReference type="Proteomes" id="UP000652761">
    <property type="component" value="Unassembled WGS sequence"/>
</dbReference>